<name>A0A1G9YZ89_9ACTN</name>
<evidence type="ECO:0000313" key="3">
    <source>
        <dbReference type="Proteomes" id="UP000199063"/>
    </source>
</evidence>
<proteinExistence type="predicted"/>
<evidence type="ECO:0000313" key="2">
    <source>
        <dbReference type="EMBL" id="SDN14380.1"/>
    </source>
</evidence>
<keyword evidence="3" id="KW-1185">Reference proteome</keyword>
<dbReference type="EMBL" id="FNHI01000020">
    <property type="protein sequence ID" value="SDN14380.1"/>
    <property type="molecule type" value="Genomic_DNA"/>
</dbReference>
<feature type="region of interest" description="Disordered" evidence="1">
    <location>
        <begin position="1"/>
        <end position="23"/>
    </location>
</feature>
<dbReference type="RefSeq" id="WP_143041538.1">
    <property type="nucleotide sequence ID" value="NZ_FNHI01000020.1"/>
</dbReference>
<dbReference type="STRING" id="1196353.SAMN05444921_12042"/>
<evidence type="ECO:0000256" key="1">
    <source>
        <dbReference type="SAM" id="MobiDB-lite"/>
    </source>
</evidence>
<accession>A0A1G9YZ89</accession>
<feature type="compositionally biased region" description="Basic residues" evidence="1">
    <location>
        <begin position="181"/>
        <end position="190"/>
    </location>
</feature>
<reference evidence="3" key="1">
    <citation type="submission" date="2016-10" db="EMBL/GenBank/DDBJ databases">
        <authorList>
            <person name="Varghese N."/>
            <person name="Submissions S."/>
        </authorList>
    </citation>
    <scope>NUCLEOTIDE SEQUENCE [LARGE SCALE GENOMIC DNA]</scope>
    <source>
        <strain evidence="3">CGMCC 4.7042</strain>
    </source>
</reference>
<feature type="region of interest" description="Disordered" evidence="1">
    <location>
        <begin position="150"/>
        <end position="233"/>
    </location>
</feature>
<dbReference type="Proteomes" id="UP000199063">
    <property type="component" value="Unassembled WGS sequence"/>
</dbReference>
<organism evidence="2 3">
    <name type="scientific">Streptomyces wuyuanensis</name>
    <dbReference type="NCBI Taxonomy" id="1196353"/>
    <lineage>
        <taxon>Bacteria</taxon>
        <taxon>Bacillati</taxon>
        <taxon>Actinomycetota</taxon>
        <taxon>Actinomycetes</taxon>
        <taxon>Kitasatosporales</taxon>
        <taxon>Streptomycetaceae</taxon>
        <taxon>Streptomyces</taxon>
    </lineage>
</organism>
<dbReference type="OrthoDB" id="4208330at2"/>
<dbReference type="GeneID" id="40834595"/>
<sequence length="273" mass="28264">MTYRTRMRPRPTSARSGPAAVPGPGLPGAAVVSVSLSAAIVLLPVPAASAVPRPAAVPVVVPQVAGTGEEWTPTTDAPSGVTAELPGRAEGERTSVPVGGEPVSGRVYGVETGEAFVGFAVFDTPGTARDLRASLKGFLDAYERESGETLRSTDVRSTTVDGRPALDARLSSSDDMAGGHPLHRRGRTRRPGGDVRAGGQPEGPRSAAPAAPRRHPPPLTARLPDPLGRPCRDGIRPIRARTHRARSAGGPATIAPPPFAAWAQCPTKAQMFL</sequence>
<protein>
    <submittedName>
        <fullName evidence="2">Uncharacterized protein</fullName>
    </submittedName>
</protein>
<gene>
    <name evidence="2" type="ORF">SAMN05444921_12042</name>
</gene>
<dbReference type="AlphaFoldDB" id="A0A1G9YZ89"/>
<feature type="compositionally biased region" description="Low complexity" evidence="1">
    <location>
        <begin position="10"/>
        <end position="23"/>
    </location>
</feature>